<feature type="compositionally biased region" description="Low complexity" evidence="1">
    <location>
        <begin position="89"/>
        <end position="104"/>
    </location>
</feature>
<evidence type="ECO:0000313" key="3">
    <source>
        <dbReference type="Proteomes" id="UP000002640"/>
    </source>
</evidence>
<dbReference type="PANTHER" id="PTHR48050:SF13">
    <property type="entry name" value="STEROL 3-BETA-GLUCOSYLTRANSFERASE UGT80A2"/>
    <property type="match status" value="1"/>
</dbReference>
<dbReference type="PANTHER" id="PTHR48050">
    <property type="entry name" value="STEROL 3-BETA-GLUCOSYLTRANSFERASE"/>
    <property type="match status" value="1"/>
</dbReference>
<name>G4ZLX6_PHYSP</name>
<accession>G4ZLX6</accession>
<dbReference type="AlphaFoldDB" id="G4ZLX6"/>
<protein>
    <recommendedName>
        <fullName evidence="4">Glycosyltransferase family 28 N-terminal domain-containing protein</fullName>
    </recommendedName>
</protein>
<evidence type="ECO:0008006" key="4">
    <source>
        <dbReference type="Google" id="ProtNLM"/>
    </source>
</evidence>
<dbReference type="SUPFAM" id="SSF53756">
    <property type="entry name" value="UDP-Glycosyltransferase/glycogen phosphorylase"/>
    <property type="match status" value="1"/>
</dbReference>
<gene>
    <name evidence="2" type="ORF">PHYSODRAFT_333580</name>
</gene>
<dbReference type="EMBL" id="JH159155">
    <property type="protein sequence ID" value="EGZ15311.1"/>
    <property type="molecule type" value="Genomic_DNA"/>
</dbReference>
<evidence type="ECO:0000313" key="2">
    <source>
        <dbReference type="EMBL" id="EGZ15311.1"/>
    </source>
</evidence>
<dbReference type="Proteomes" id="UP000002640">
    <property type="component" value="Unassembled WGS sequence"/>
</dbReference>
<sequence>MDSLMKNKRKKGSLISGNNKVLDALGFKSRNVHNGSMSADEEVEGEQPLSRQIAVKLTPEERSTLEARFRALMKERELGVEHLSFTLASDSSSDSISSEGSGVSQENDAEQPEDQIDREQAENLNAKPPRMNICMMVTGSREGSVQHEATTTKFLQYIHRQAENKARRRSWLLDNVRHRDPFAEMKDLRELVFSLWPACLEADPLAPGKTFRADAIIAHPCVFGQAIVAERLGVSLHCMGDAPQSRTQAFPYLTSSSTDLHLPYHEISDYRTYPTCTKTMVP</sequence>
<feature type="region of interest" description="Disordered" evidence="1">
    <location>
        <begin position="89"/>
        <end position="114"/>
    </location>
</feature>
<reference evidence="2 3" key="1">
    <citation type="journal article" date="2006" name="Science">
        <title>Phytophthora genome sequences uncover evolutionary origins and mechanisms of pathogenesis.</title>
        <authorList>
            <person name="Tyler B.M."/>
            <person name="Tripathy S."/>
            <person name="Zhang X."/>
            <person name="Dehal P."/>
            <person name="Jiang R.H."/>
            <person name="Aerts A."/>
            <person name="Arredondo F.D."/>
            <person name="Baxter L."/>
            <person name="Bensasson D."/>
            <person name="Beynon J.L."/>
            <person name="Chapman J."/>
            <person name="Damasceno C.M."/>
            <person name="Dorrance A.E."/>
            <person name="Dou D."/>
            <person name="Dickerman A.W."/>
            <person name="Dubchak I.L."/>
            <person name="Garbelotto M."/>
            <person name="Gijzen M."/>
            <person name="Gordon S.G."/>
            <person name="Govers F."/>
            <person name="Grunwald N.J."/>
            <person name="Huang W."/>
            <person name="Ivors K.L."/>
            <person name="Jones R.W."/>
            <person name="Kamoun S."/>
            <person name="Krampis K."/>
            <person name="Lamour K.H."/>
            <person name="Lee M.K."/>
            <person name="McDonald W.H."/>
            <person name="Medina M."/>
            <person name="Meijer H.J."/>
            <person name="Nordberg E.K."/>
            <person name="Maclean D.J."/>
            <person name="Ospina-Giraldo M.D."/>
            <person name="Morris P.F."/>
            <person name="Phuntumart V."/>
            <person name="Putnam N.H."/>
            <person name="Rash S."/>
            <person name="Rose J.K."/>
            <person name="Sakihama Y."/>
            <person name="Salamov A.A."/>
            <person name="Savidor A."/>
            <person name="Scheuring C.F."/>
            <person name="Smith B.M."/>
            <person name="Sobral B.W."/>
            <person name="Terry A."/>
            <person name="Torto-Alalibo T.A."/>
            <person name="Win J."/>
            <person name="Xu Z."/>
            <person name="Zhang H."/>
            <person name="Grigoriev I.V."/>
            <person name="Rokhsar D.S."/>
            <person name="Boore J.L."/>
        </authorList>
    </citation>
    <scope>NUCLEOTIDE SEQUENCE [LARGE SCALE GENOMIC DNA]</scope>
    <source>
        <strain evidence="2 3">P6497</strain>
    </source>
</reference>
<dbReference type="KEGG" id="psoj:PHYSODRAFT_333580"/>
<organism evidence="2 3">
    <name type="scientific">Phytophthora sojae (strain P6497)</name>
    <name type="common">Soybean stem and root rot agent</name>
    <name type="synonym">Phytophthora megasperma f. sp. glycines</name>
    <dbReference type="NCBI Taxonomy" id="1094619"/>
    <lineage>
        <taxon>Eukaryota</taxon>
        <taxon>Sar</taxon>
        <taxon>Stramenopiles</taxon>
        <taxon>Oomycota</taxon>
        <taxon>Peronosporomycetes</taxon>
        <taxon>Peronosporales</taxon>
        <taxon>Peronosporaceae</taxon>
        <taxon>Phytophthora</taxon>
    </lineage>
</organism>
<evidence type="ECO:0000256" key="1">
    <source>
        <dbReference type="SAM" id="MobiDB-lite"/>
    </source>
</evidence>
<proteinExistence type="predicted"/>
<dbReference type="Gene3D" id="3.40.50.2000">
    <property type="entry name" value="Glycogen Phosphorylase B"/>
    <property type="match status" value="1"/>
</dbReference>
<dbReference type="GeneID" id="20646692"/>
<dbReference type="InterPro" id="IPR050426">
    <property type="entry name" value="Glycosyltransferase_28"/>
</dbReference>
<dbReference type="InParanoid" id="G4ZLX6"/>
<dbReference type="RefSeq" id="XP_009529060.1">
    <property type="nucleotide sequence ID" value="XM_009530765.1"/>
</dbReference>
<keyword evidence="3" id="KW-1185">Reference proteome</keyword>